<dbReference type="OrthoDB" id="9767875at2"/>
<evidence type="ECO:0000313" key="2">
    <source>
        <dbReference type="Proteomes" id="UP000051820"/>
    </source>
</evidence>
<dbReference type="PATRIC" id="fig|1423807.3.peg.1512"/>
<dbReference type="eggNOG" id="ENOG5033X1C">
    <property type="taxonomic scope" value="Bacteria"/>
</dbReference>
<evidence type="ECO:0000313" key="1">
    <source>
        <dbReference type="EMBL" id="KRM09938.1"/>
    </source>
</evidence>
<reference evidence="1 2" key="1">
    <citation type="journal article" date="2015" name="Genome Announc.">
        <title>Expanding the biotechnology potential of lactobacilli through comparative genomics of 213 strains and associated genera.</title>
        <authorList>
            <person name="Sun Z."/>
            <person name="Harris H.M."/>
            <person name="McCann A."/>
            <person name="Guo C."/>
            <person name="Argimon S."/>
            <person name="Zhang W."/>
            <person name="Yang X."/>
            <person name="Jeffery I.B."/>
            <person name="Cooney J.C."/>
            <person name="Kagawa T.F."/>
            <person name="Liu W."/>
            <person name="Song Y."/>
            <person name="Salvetti E."/>
            <person name="Wrobel A."/>
            <person name="Rasinkangas P."/>
            <person name="Parkhill J."/>
            <person name="Rea M.C."/>
            <person name="O'Sullivan O."/>
            <person name="Ritari J."/>
            <person name="Douillard F.P."/>
            <person name="Paul Ross R."/>
            <person name="Yang R."/>
            <person name="Briner A.E."/>
            <person name="Felis G.E."/>
            <person name="de Vos W.M."/>
            <person name="Barrangou R."/>
            <person name="Klaenhammer T.R."/>
            <person name="Caufield P.W."/>
            <person name="Cui Y."/>
            <person name="Zhang H."/>
            <person name="O'Toole P.W."/>
        </authorList>
    </citation>
    <scope>NUCLEOTIDE SEQUENCE [LARGE SCALE GENOMIC DNA]</scope>
    <source>
        <strain evidence="1 2">DSM 5007</strain>
    </source>
</reference>
<dbReference type="Proteomes" id="UP000051820">
    <property type="component" value="Unassembled WGS sequence"/>
</dbReference>
<dbReference type="EMBL" id="AZGF01000032">
    <property type="protein sequence ID" value="KRM09938.1"/>
    <property type="molecule type" value="Genomic_DNA"/>
</dbReference>
<dbReference type="GO" id="GO:0015031">
    <property type="term" value="P:protein transport"/>
    <property type="evidence" value="ECO:0007669"/>
    <property type="project" value="InterPro"/>
</dbReference>
<dbReference type="RefSeq" id="WP_010622588.1">
    <property type="nucleotide sequence ID" value="NZ_AZGF01000032.1"/>
</dbReference>
<organism evidence="1 2">
    <name type="scientific">Paucilactobacillus suebicus DSM 5007 = KCTC 3549</name>
    <dbReference type="NCBI Taxonomy" id="1423807"/>
    <lineage>
        <taxon>Bacteria</taxon>
        <taxon>Bacillati</taxon>
        <taxon>Bacillota</taxon>
        <taxon>Bacilli</taxon>
        <taxon>Lactobacillales</taxon>
        <taxon>Lactobacillaceae</taxon>
        <taxon>Paucilactobacillus</taxon>
    </lineage>
</organism>
<dbReference type="NCBIfam" id="TIGR03713">
    <property type="entry name" value="acc_sec_asp1"/>
    <property type="match status" value="1"/>
</dbReference>
<dbReference type="AlphaFoldDB" id="A0A0R1VWT8"/>
<dbReference type="STRING" id="1423807.FD16_GL001478"/>
<comment type="caution">
    <text evidence="1">The sequence shown here is derived from an EMBL/GenBank/DDBJ whole genome shotgun (WGS) entry which is preliminary data.</text>
</comment>
<evidence type="ECO:0008006" key="3">
    <source>
        <dbReference type="Google" id="ProtNLM"/>
    </source>
</evidence>
<dbReference type="InterPro" id="IPR022372">
    <property type="entry name" value="Accessory_SS_Asp1"/>
</dbReference>
<protein>
    <recommendedName>
        <fullName evidence="3">Accessory Sec system protein Asp1</fullName>
    </recommendedName>
</protein>
<accession>A0A0R1VWT8</accession>
<proteinExistence type="predicted"/>
<sequence>MVTLLPAWQDDKLSLVYDDMISLANNFKQNKIDVHLMLVQYLPSLRYLLHRYNLLETDWWNVFDEIQNIGVREGQPADVTDLTWPISANRVYSRSGMFIYEGRTKIASAEVSSDSYLSAVHYYDEGTENIDVYDDRGFITSHRTLANGQLQEIQWFNEHHQLIMTANADGEIQIDSDQQQRFDQQSYGSLQDIVVEFVNRHLQEHQIDQIVAAADETIIEVADQIDDDVQCHFVVQYDSSHARIQPEAVEVLNRRAQTVVVPLQSLVEPLKQQLTAPQILSHAPYSTDLDLGVSNEQDNMKIFWNVDHANNALADQVVYRLIQGTIAHDDWELSINTDSKEQSARFLAQIQQLVQDQYSLLGRNDEVQTVRSYLRSMKEKALFQDQQEAIDRLKKMPFWSNIRVAAGLLERIEVKENENQKKLLKDLDTARVVVDLAPVPNLFVQIQAISAGIPQINTSKSEYVIPSENGTLINKASEIDAALDYFLAVLRNWNVSLIKNIDLIEKYSSVQLVEFWKDILANGRA</sequence>
<gene>
    <name evidence="1" type="ORF">FD16_GL001478</name>
</gene>
<dbReference type="Pfam" id="PF16993">
    <property type="entry name" value="Asp1"/>
    <property type="match status" value="1"/>
</dbReference>
<keyword evidence="2" id="KW-1185">Reference proteome</keyword>
<name>A0A0R1VWT8_9LACO</name>